<dbReference type="GeneID" id="28764045"/>
<dbReference type="Proteomes" id="UP000077069">
    <property type="component" value="Unassembled WGS sequence"/>
</dbReference>
<keyword evidence="3" id="KW-1185">Reference proteome</keyword>
<dbReference type="RefSeq" id="XP_018029709.1">
    <property type="nucleotide sequence ID" value="XM_018180559.1"/>
</dbReference>
<feature type="signal peptide" evidence="1">
    <location>
        <begin position="1"/>
        <end position="21"/>
    </location>
</feature>
<keyword evidence="1" id="KW-0732">Signal</keyword>
<protein>
    <submittedName>
        <fullName evidence="2">Uncharacterized protein</fullName>
    </submittedName>
</protein>
<proteinExistence type="predicted"/>
<evidence type="ECO:0000313" key="2">
    <source>
        <dbReference type="EMBL" id="OAF99343.1"/>
    </source>
</evidence>
<dbReference type="InParanoid" id="A0A177BV43"/>
<evidence type="ECO:0000313" key="3">
    <source>
        <dbReference type="Proteomes" id="UP000077069"/>
    </source>
</evidence>
<dbReference type="OrthoDB" id="3770142at2759"/>
<reference evidence="2 3" key="1">
    <citation type="submission" date="2016-05" db="EMBL/GenBank/DDBJ databases">
        <title>Comparative analysis of secretome profiles of manganese(II)-oxidizing ascomycete fungi.</title>
        <authorList>
            <consortium name="DOE Joint Genome Institute"/>
            <person name="Zeiner C.A."/>
            <person name="Purvine S.O."/>
            <person name="Zink E.M."/>
            <person name="Wu S."/>
            <person name="Pasa-Tolic L."/>
            <person name="Chaput D.L."/>
            <person name="Haridas S."/>
            <person name="Grigoriev I.V."/>
            <person name="Santelli C.M."/>
            <person name="Hansel C.M."/>
        </authorList>
    </citation>
    <scope>NUCLEOTIDE SEQUENCE [LARGE SCALE GENOMIC DNA]</scope>
    <source>
        <strain evidence="2 3">AP3s5-JAC2a</strain>
    </source>
</reference>
<dbReference type="EMBL" id="KV441562">
    <property type="protein sequence ID" value="OAF99343.1"/>
    <property type="molecule type" value="Genomic_DNA"/>
</dbReference>
<gene>
    <name evidence="2" type="ORF">CC84DRAFT_1181471</name>
</gene>
<accession>A0A177BV43</accession>
<dbReference type="AlphaFoldDB" id="A0A177BV43"/>
<sequence length="160" mass="17910">MSAKLAYVLTILVACIQLASANFDLYHIHGVEADGPFPGAEINGWQLQNDNPTCDQADQFAVWRDSSDLSHGRKGAPWPDVKLIEMHFTNNPLYHFTIYKDRGYTTGDGGWRWYLYGTDDKADGTCFAWVKSFILQLQLGLQVARQELGGQGLPQVPLPH</sequence>
<dbReference type="PROSITE" id="PS51257">
    <property type="entry name" value="PROKAR_LIPOPROTEIN"/>
    <property type="match status" value="1"/>
</dbReference>
<name>A0A177BV43_9PLEO</name>
<organism evidence="2 3">
    <name type="scientific">Paraphaeosphaeria sporulosa</name>
    <dbReference type="NCBI Taxonomy" id="1460663"/>
    <lineage>
        <taxon>Eukaryota</taxon>
        <taxon>Fungi</taxon>
        <taxon>Dikarya</taxon>
        <taxon>Ascomycota</taxon>
        <taxon>Pezizomycotina</taxon>
        <taxon>Dothideomycetes</taxon>
        <taxon>Pleosporomycetidae</taxon>
        <taxon>Pleosporales</taxon>
        <taxon>Massarineae</taxon>
        <taxon>Didymosphaeriaceae</taxon>
        <taxon>Paraphaeosphaeria</taxon>
    </lineage>
</organism>
<feature type="chain" id="PRO_5008057351" evidence="1">
    <location>
        <begin position="22"/>
        <end position="160"/>
    </location>
</feature>
<evidence type="ECO:0000256" key="1">
    <source>
        <dbReference type="SAM" id="SignalP"/>
    </source>
</evidence>